<evidence type="ECO:0000313" key="5">
    <source>
        <dbReference type="EMBL" id="CAL6026243.1"/>
    </source>
</evidence>
<dbReference type="EMBL" id="CATOUU010000279">
    <property type="protein sequence ID" value="CAI9923272.1"/>
    <property type="molecule type" value="Genomic_DNA"/>
</dbReference>
<dbReference type="AlphaFoldDB" id="A0AA86P7Y5"/>
<evidence type="ECO:0000313" key="1">
    <source>
        <dbReference type="EMBL" id="CAI9923272.1"/>
    </source>
</evidence>
<evidence type="ECO:0000313" key="3">
    <source>
        <dbReference type="EMBL" id="CAI9956938.1"/>
    </source>
</evidence>
<evidence type="ECO:0000313" key="6">
    <source>
        <dbReference type="EMBL" id="CAL6112945.1"/>
    </source>
</evidence>
<dbReference type="EMBL" id="CAXDID020000012">
    <property type="protein sequence ID" value="CAL5980461.1"/>
    <property type="molecule type" value="Genomic_DNA"/>
</dbReference>
<evidence type="ECO:0000313" key="4">
    <source>
        <dbReference type="EMBL" id="CAL5980461.1"/>
    </source>
</evidence>
<reference evidence="4 7" key="2">
    <citation type="submission" date="2024-07" db="EMBL/GenBank/DDBJ databases">
        <authorList>
            <person name="Akdeniz Z."/>
        </authorList>
    </citation>
    <scope>NUCLEOTIDE SEQUENCE [LARGE SCALE GENOMIC DNA]</scope>
</reference>
<evidence type="ECO:0000313" key="2">
    <source>
        <dbReference type="EMBL" id="CAI9933511.1"/>
    </source>
</evidence>
<protein>
    <submittedName>
        <fullName evidence="2">Uncharacterized protein</fullName>
    </submittedName>
</protein>
<dbReference type="EMBL" id="CAXDID020000751">
    <property type="protein sequence ID" value="CAL6112945.1"/>
    <property type="molecule type" value="Genomic_DNA"/>
</dbReference>
<evidence type="ECO:0000313" key="7">
    <source>
        <dbReference type="Proteomes" id="UP001642409"/>
    </source>
</evidence>
<proteinExistence type="predicted"/>
<sequence length="94" mass="11236">MAENRLREKIATKKYSYNIVKELEEENKTTFKVVFFINQPAHPISQTVTFDFIVTDTIKFKTEGNVSFYNIEHVDIETIIDREYQQKLRFQVKV</sequence>
<gene>
    <name evidence="1" type="ORF">HINF_LOCUS10917</name>
    <name evidence="2" type="ORF">HINF_LOCUS21156</name>
    <name evidence="5" type="ORF">HINF_LOCUS30753</name>
    <name evidence="3" type="ORF">HINF_LOCUS44583</name>
    <name evidence="4" type="ORF">HINF_LOCUS6184</name>
    <name evidence="6" type="ORF">HINF_LOCUS77276</name>
</gene>
<reference evidence="2" key="1">
    <citation type="submission" date="2023-06" db="EMBL/GenBank/DDBJ databases">
        <authorList>
            <person name="Kurt Z."/>
        </authorList>
    </citation>
    <scope>NUCLEOTIDE SEQUENCE</scope>
</reference>
<keyword evidence="7" id="KW-1185">Reference proteome</keyword>
<accession>A0AA86P7Y5</accession>
<name>A0AA86P7Y5_9EUKA</name>
<comment type="caution">
    <text evidence="2">The sequence shown here is derived from an EMBL/GenBank/DDBJ whole genome shotgun (WGS) entry which is preliminary data.</text>
</comment>
<dbReference type="Proteomes" id="UP001642409">
    <property type="component" value="Unassembled WGS sequence"/>
</dbReference>
<dbReference type="EMBL" id="CATOUU010000880">
    <property type="protein sequence ID" value="CAI9956938.1"/>
    <property type="molecule type" value="Genomic_DNA"/>
</dbReference>
<dbReference type="EMBL" id="CATOUU010000539">
    <property type="protein sequence ID" value="CAI9933511.1"/>
    <property type="molecule type" value="Genomic_DNA"/>
</dbReference>
<dbReference type="EMBL" id="CAXDID020000101">
    <property type="protein sequence ID" value="CAL6026243.1"/>
    <property type="molecule type" value="Genomic_DNA"/>
</dbReference>
<organism evidence="2">
    <name type="scientific">Hexamita inflata</name>
    <dbReference type="NCBI Taxonomy" id="28002"/>
    <lineage>
        <taxon>Eukaryota</taxon>
        <taxon>Metamonada</taxon>
        <taxon>Diplomonadida</taxon>
        <taxon>Hexamitidae</taxon>
        <taxon>Hexamitinae</taxon>
        <taxon>Hexamita</taxon>
    </lineage>
</organism>